<sequence>MKNRQYPIKEGGFYKIIEPHNYLHISHLLRFLSKNDHLIYINLLSKTQISRSMRQTRLNIKYMT</sequence>
<evidence type="ECO:0000313" key="2">
    <source>
        <dbReference type="Proteomes" id="UP000792865"/>
    </source>
</evidence>
<dbReference type="AlphaFoldDB" id="A0AAC9YEU0"/>
<dbReference type="EMBL" id="CP022932">
    <property type="protein sequence ID" value="ASV32996.1"/>
    <property type="molecule type" value="Genomic_DNA"/>
</dbReference>
<gene>
    <name evidence="1" type="ORF">CJJ18_01385</name>
</gene>
<accession>A0AAC9YEU0</accession>
<organism evidence="1 2">
    <name type="scientific">Candidatus Williamhamiltonella defendens</name>
    <dbReference type="NCBI Taxonomy" id="138072"/>
    <lineage>
        <taxon>Bacteria</taxon>
        <taxon>Pseudomonadati</taxon>
        <taxon>Pseudomonadota</taxon>
        <taxon>Gammaproteobacteria</taxon>
        <taxon>Enterobacterales</taxon>
        <taxon>Enterobacteriaceae</taxon>
        <taxon>aphid secondary symbionts</taxon>
        <taxon>Candidatus Williamhamiltonella</taxon>
    </lineage>
</organism>
<proteinExistence type="predicted"/>
<protein>
    <submittedName>
        <fullName evidence="1">Uncharacterized protein</fullName>
    </submittedName>
</protein>
<evidence type="ECO:0000313" key="1">
    <source>
        <dbReference type="EMBL" id="ASV32996.1"/>
    </source>
</evidence>
<dbReference type="Proteomes" id="UP000792865">
    <property type="component" value="Chromosome"/>
</dbReference>
<name>A0AAC9YEU0_9ENTR</name>
<reference evidence="1" key="1">
    <citation type="submission" date="2017-08" db="EMBL/GenBank/DDBJ databases">
        <title>Genome sequence of Candidatus Hamiltonella defensa from Acyrthosiphon pisum strain MI47.</title>
        <authorList>
            <person name="Patel V.A."/>
            <person name="Chevignon G."/>
            <person name="Russell J.A."/>
            <person name="Oliver K.M."/>
        </authorList>
    </citation>
    <scope>NUCLEOTIDE SEQUENCE</scope>
    <source>
        <strain evidence="1">MI47</strain>
    </source>
</reference>